<evidence type="ECO:0000313" key="8">
    <source>
        <dbReference type="Proteomes" id="UP001595953"/>
    </source>
</evidence>
<protein>
    <submittedName>
        <fullName evidence="7">O-antigen translocase</fullName>
    </submittedName>
</protein>
<gene>
    <name evidence="7" type="ORF">ACFO5O_04290</name>
</gene>
<proteinExistence type="predicted"/>
<feature type="transmembrane region" description="Helical" evidence="6">
    <location>
        <begin position="285"/>
        <end position="301"/>
    </location>
</feature>
<evidence type="ECO:0000256" key="4">
    <source>
        <dbReference type="ARBA" id="ARBA00022989"/>
    </source>
</evidence>
<dbReference type="InterPro" id="IPR002797">
    <property type="entry name" value="Polysacc_synth"/>
</dbReference>
<keyword evidence="2" id="KW-1003">Cell membrane</keyword>
<feature type="transmembrane region" description="Helical" evidence="6">
    <location>
        <begin position="242"/>
        <end position="265"/>
    </location>
</feature>
<feature type="transmembrane region" description="Helical" evidence="6">
    <location>
        <begin position="417"/>
        <end position="436"/>
    </location>
</feature>
<comment type="caution">
    <text evidence="7">The sequence shown here is derived from an EMBL/GenBank/DDBJ whole genome shotgun (WGS) entry which is preliminary data.</text>
</comment>
<dbReference type="PANTHER" id="PTHR30250">
    <property type="entry name" value="PST FAMILY PREDICTED COLANIC ACID TRANSPORTER"/>
    <property type="match status" value="1"/>
</dbReference>
<feature type="transmembrane region" description="Helical" evidence="6">
    <location>
        <begin position="386"/>
        <end position="405"/>
    </location>
</feature>
<reference evidence="8" key="1">
    <citation type="journal article" date="2019" name="Int. J. Syst. Evol. Microbiol.">
        <title>The Global Catalogue of Microorganisms (GCM) 10K type strain sequencing project: providing services to taxonomists for standard genome sequencing and annotation.</title>
        <authorList>
            <consortium name="The Broad Institute Genomics Platform"/>
            <consortium name="The Broad Institute Genome Sequencing Center for Infectious Disease"/>
            <person name="Wu L."/>
            <person name="Ma J."/>
        </authorList>
    </citation>
    <scope>NUCLEOTIDE SEQUENCE [LARGE SCALE GENOMIC DNA]</scope>
    <source>
        <strain evidence="8">CCUG 63682</strain>
    </source>
</reference>
<feature type="transmembrane region" description="Helical" evidence="6">
    <location>
        <begin position="101"/>
        <end position="123"/>
    </location>
</feature>
<accession>A0ABV9N244</accession>
<evidence type="ECO:0000256" key="3">
    <source>
        <dbReference type="ARBA" id="ARBA00022692"/>
    </source>
</evidence>
<dbReference type="Pfam" id="PF01943">
    <property type="entry name" value="Polysacc_synt"/>
    <property type="match status" value="1"/>
</dbReference>
<feature type="transmembrane region" description="Helical" evidence="6">
    <location>
        <begin position="322"/>
        <end position="345"/>
    </location>
</feature>
<keyword evidence="5 6" id="KW-0472">Membrane</keyword>
<dbReference type="EMBL" id="JBHSGP010000007">
    <property type="protein sequence ID" value="MFC4721529.1"/>
    <property type="molecule type" value="Genomic_DNA"/>
</dbReference>
<evidence type="ECO:0000256" key="2">
    <source>
        <dbReference type="ARBA" id="ARBA00022475"/>
    </source>
</evidence>
<dbReference type="PANTHER" id="PTHR30250:SF30">
    <property type="entry name" value="LIPID III FLIPPASE"/>
    <property type="match status" value="1"/>
</dbReference>
<keyword evidence="3 6" id="KW-0812">Transmembrane</keyword>
<dbReference type="InterPro" id="IPR050833">
    <property type="entry name" value="Poly_Biosynth_Transport"/>
</dbReference>
<feature type="transmembrane region" description="Helical" evidence="6">
    <location>
        <begin position="357"/>
        <end position="374"/>
    </location>
</feature>
<dbReference type="InterPro" id="IPR044550">
    <property type="entry name" value="WzxE"/>
</dbReference>
<evidence type="ECO:0000256" key="1">
    <source>
        <dbReference type="ARBA" id="ARBA00004651"/>
    </source>
</evidence>
<evidence type="ECO:0000313" key="7">
    <source>
        <dbReference type="EMBL" id="MFC4721529.1"/>
    </source>
</evidence>
<dbReference type="RefSeq" id="WP_387961277.1">
    <property type="nucleotide sequence ID" value="NZ_JBHSGP010000007.1"/>
</dbReference>
<feature type="transmembrane region" description="Helical" evidence="6">
    <location>
        <begin position="171"/>
        <end position="190"/>
    </location>
</feature>
<name>A0ABV9N244_9FLAO</name>
<evidence type="ECO:0000256" key="6">
    <source>
        <dbReference type="SAM" id="Phobius"/>
    </source>
</evidence>
<dbReference type="CDD" id="cd13125">
    <property type="entry name" value="MATE_like_10"/>
    <property type="match status" value="1"/>
</dbReference>
<sequence length="442" mass="50623">MLKKFANRFIKNKQFKLALFEHRLLIKSSFYNAIIVGVKAISGMITFKAFAYFLGPSGFALLGNLKNFTQIVSSFTAEGYQNGTIRYISEHSENEKQKNKIIATIFILSLGFAFLIGFILLLFSKTWSGILFKTEDYDYVIKVLGIGLPFLSFNLIIIYILNGLERYKKLVVVNSVLSIGNTIISVLFIIKYGLAGGLIAVIMGPVAVFVINLFALGEDRVLLYNAFRLRLFSFDVVKKMNVYLLMSIYATTIVSITFLLIRNLIIEKLGTVEAGYWEAMNRLSAFYLIFFISLTSFYLLPRLSKINEWKVFKKELKGFYTFIIPALLICFTLIYLLRFFLLRVFLSEEFLPTSTLFFWQLIGDFISVLAIALVKQFHAKLMVKAYLICNGITSISYFGLSYIFIDIYGLVGVVKAHALSYLIYLFIVSTFVFHYYKRKNNA</sequence>
<keyword evidence="8" id="KW-1185">Reference proteome</keyword>
<feature type="transmembrane region" description="Helical" evidence="6">
    <location>
        <begin position="143"/>
        <end position="164"/>
    </location>
</feature>
<comment type="subcellular location">
    <subcellularLocation>
        <location evidence="1">Cell membrane</location>
        <topology evidence="1">Multi-pass membrane protein</topology>
    </subcellularLocation>
</comment>
<keyword evidence="4 6" id="KW-1133">Transmembrane helix</keyword>
<dbReference type="Proteomes" id="UP001595953">
    <property type="component" value="Unassembled WGS sequence"/>
</dbReference>
<organism evidence="7 8">
    <name type="scientific">Geojedonia litorea</name>
    <dbReference type="NCBI Taxonomy" id="1268269"/>
    <lineage>
        <taxon>Bacteria</taxon>
        <taxon>Pseudomonadati</taxon>
        <taxon>Bacteroidota</taxon>
        <taxon>Flavobacteriia</taxon>
        <taxon>Flavobacteriales</taxon>
        <taxon>Flavobacteriaceae</taxon>
        <taxon>Geojedonia</taxon>
    </lineage>
</organism>
<evidence type="ECO:0000256" key="5">
    <source>
        <dbReference type="ARBA" id="ARBA00023136"/>
    </source>
</evidence>
<feature type="transmembrane region" description="Helical" evidence="6">
    <location>
        <begin position="196"/>
        <end position="216"/>
    </location>
</feature>